<keyword evidence="1" id="KW-0472">Membrane</keyword>
<keyword evidence="1" id="KW-1133">Transmembrane helix</keyword>
<reference evidence="2 3" key="1">
    <citation type="submission" date="2018-09" db="EMBL/GenBank/DDBJ databases">
        <authorList>
            <person name="Postec A."/>
        </authorList>
    </citation>
    <scope>NUCLEOTIDE SEQUENCE [LARGE SCALE GENOMIC DNA]</scope>
    <source>
        <strain evidence="2">70B-A</strain>
    </source>
</reference>
<feature type="transmembrane region" description="Helical" evidence="1">
    <location>
        <begin position="6"/>
        <end position="29"/>
    </location>
</feature>
<dbReference type="RefSeq" id="WP_125136558.1">
    <property type="nucleotide sequence ID" value="NZ_LR130778.1"/>
</dbReference>
<evidence type="ECO:0000313" key="2">
    <source>
        <dbReference type="EMBL" id="VDN47194.1"/>
    </source>
</evidence>
<dbReference type="AlphaFoldDB" id="A0A3P7NVK2"/>
<proteinExistence type="predicted"/>
<keyword evidence="2" id="KW-0418">Kinase</keyword>
<evidence type="ECO:0000256" key="1">
    <source>
        <dbReference type="SAM" id="Phobius"/>
    </source>
</evidence>
<sequence length="163" mass="18659">MTIKKQWLLVLVIIAILSVIINSLILSILTNQYFKDYMKDNYDKHLNQIVEYLSGALKDENYSENQIALELETHLVDPITRIKVYDNNGVLITDVSADVQSYVTSGTMSGMMGNMMGRMRDSQYEEVDHTEIIYGNTVIGQVNITKYSSAEIHLRHGCFNRLF</sequence>
<dbReference type="EMBL" id="LR130778">
    <property type="protein sequence ID" value="VDN47194.1"/>
    <property type="molecule type" value="Genomic_DNA"/>
</dbReference>
<evidence type="ECO:0000313" key="3">
    <source>
        <dbReference type="Proteomes" id="UP000279029"/>
    </source>
</evidence>
<dbReference type="GO" id="GO:0016301">
    <property type="term" value="F:kinase activity"/>
    <property type="evidence" value="ECO:0007669"/>
    <property type="project" value="UniProtKB-KW"/>
</dbReference>
<keyword evidence="2" id="KW-0808">Transferase</keyword>
<keyword evidence="3" id="KW-1185">Reference proteome</keyword>
<dbReference type="KEGG" id="cbar:PATL70BA_1312"/>
<keyword evidence="1" id="KW-0812">Transmembrane</keyword>
<protein>
    <submittedName>
        <fullName evidence="2">Sensor histidine kinase</fullName>
    </submittedName>
</protein>
<name>A0A3P7NVK2_9FIRM</name>
<gene>
    <name evidence="2" type="ORF">PATL70BA_1312</name>
</gene>
<dbReference type="Proteomes" id="UP000279029">
    <property type="component" value="Chromosome"/>
</dbReference>
<accession>A0A3P7NVK2</accession>
<organism evidence="2 3">
    <name type="scientific">Petrocella atlantisensis</name>
    <dbReference type="NCBI Taxonomy" id="2173034"/>
    <lineage>
        <taxon>Bacteria</taxon>
        <taxon>Bacillati</taxon>
        <taxon>Bacillota</taxon>
        <taxon>Clostridia</taxon>
        <taxon>Lachnospirales</taxon>
        <taxon>Vallitaleaceae</taxon>
        <taxon>Petrocella</taxon>
    </lineage>
</organism>